<accession>A0AAD5MSF5</accession>
<name>A0AAD5MSF5_PARTN</name>
<dbReference type="AlphaFoldDB" id="A0AAD5MSF5"/>
<evidence type="ECO:0000313" key="1">
    <source>
        <dbReference type="EMBL" id="KAJ1363915.1"/>
    </source>
</evidence>
<sequence>MQAIANFIFELRGNGIPSNMILTPQVFNRRSRTVTRVSKTLYRFSGEATDLWAVQLNYAGASISHLACTGTQASEPYDHDLSREHFFGFSTKEHGFIISHSQPLATDDNRSVLDDGIRANVSHEAGPIDHGLRGGAQHKNHVGRVLPSSGGLVECAKKPMAMFVPPENKA</sequence>
<gene>
    <name evidence="1" type="ORF">KIN20_023878</name>
</gene>
<dbReference type="EMBL" id="JAHQIW010004830">
    <property type="protein sequence ID" value="KAJ1363915.1"/>
    <property type="molecule type" value="Genomic_DNA"/>
</dbReference>
<comment type="caution">
    <text evidence="1">The sequence shown here is derived from an EMBL/GenBank/DDBJ whole genome shotgun (WGS) entry which is preliminary data.</text>
</comment>
<proteinExistence type="predicted"/>
<reference evidence="1" key="1">
    <citation type="submission" date="2021-06" db="EMBL/GenBank/DDBJ databases">
        <title>Parelaphostrongylus tenuis whole genome reference sequence.</title>
        <authorList>
            <person name="Garwood T.J."/>
            <person name="Larsen P.A."/>
            <person name="Fountain-Jones N.M."/>
            <person name="Garbe J.R."/>
            <person name="Macchietto M.G."/>
            <person name="Kania S.A."/>
            <person name="Gerhold R.W."/>
            <person name="Richards J.E."/>
            <person name="Wolf T.M."/>
        </authorList>
    </citation>
    <scope>NUCLEOTIDE SEQUENCE</scope>
    <source>
        <strain evidence="1">MNPRO001-30</strain>
        <tissue evidence="1">Meninges</tissue>
    </source>
</reference>
<evidence type="ECO:0000313" key="2">
    <source>
        <dbReference type="Proteomes" id="UP001196413"/>
    </source>
</evidence>
<protein>
    <submittedName>
        <fullName evidence="1">Uncharacterized protein</fullName>
    </submittedName>
</protein>
<keyword evidence="2" id="KW-1185">Reference proteome</keyword>
<organism evidence="1 2">
    <name type="scientific">Parelaphostrongylus tenuis</name>
    <name type="common">Meningeal worm</name>
    <dbReference type="NCBI Taxonomy" id="148309"/>
    <lineage>
        <taxon>Eukaryota</taxon>
        <taxon>Metazoa</taxon>
        <taxon>Ecdysozoa</taxon>
        <taxon>Nematoda</taxon>
        <taxon>Chromadorea</taxon>
        <taxon>Rhabditida</taxon>
        <taxon>Rhabditina</taxon>
        <taxon>Rhabditomorpha</taxon>
        <taxon>Strongyloidea</taxon>
        <taxon>Metastrongylidae</taxon>
        <taxon>Parelaphostrongylus</taxon>
    </lineage>
</organism>
<dbReference type="Proteomes" id="UP001196413">
    <property type="component" value="Unassembled WGS sequence"/>
</dbReference>